<accession>A0A9W6D1F7</accession>
<organism evidence="1 2">
    <name type="scientific">Agromyces rhizosphaerae</name>
    <dbReference type="NCBI Taxonomy" id="88374"/>
    <lineage>
        <taxon>Bacteria</taxon>
        <taxon>Bacillati</taxon>
        <taxon>Actinomycetota</taxon>
        <taxon>Actinomycetes</taxon>
        <taxon>Micrococcales</taxon>
        <taxon>Microbacteriaceae</taxon>
        <taxon>Agromyces</taxon>
    </lineage>
</organism>
<dbReference type="AlphaFoldDB" id="A0A9W6D1F7"/>
<protein>
    <submittedName>
        <fullName evidence="1">Uncharacterized protein</fullName>
    </submittedName>
</protein>
<dbReference type="Proteomes" id="UP001144396">
    <property type="component" value="Unassembled WGS sequence"/>
</dbReference>
<comment type="caution">
    <text evidence="1">The sequence shown here is derived from an EMBL/GenBank/DDBJ whole genome shotgun (WGS) entry which is preliminary data.</text>
</comment>
<dbReference type="EMBL" id="BSDP01000001">
    <property type="protein sequence ID" value="GLI29047.1"/>
    <property type="molecule type" value="Genomic_DNA"/>
</dbReference>
<sequence length="239" mass="26361">MWRSRHFPSYDIIRMLDTVPMTPTLAMLPSTPGTRLLIELASYAEDLSEAGEALELAFEAGPGSSCWLPLTNAAVVAYMRAFGRSDARGDLAAHIELPEDLHETHAMIRDYRNRSVAHSQSGLSMSLALAHLGTDGRVATVRAMTVRHALPAHTATRVADAVERIEAMLAERIQTLSDALAAEFREVSAHTVAAWTSPIIEHRLAEQFSGRSRRGSRPQFTMYWETEDISPADAETPHE</sequence>
<reference evidence="1" key="1">
    <citation type="submission" date="2022-12" db="EMBL/GenBank/DDBJ databases">
        <title>Reference genome sequencing for broad-spectrum identification of bacterial and archaeal isolates by mass spectrometry.</title>
        <authorList>
            <person name="Sekiguchi Y."/>
            <person name="Tourlousse D.M."/>
        </authorList>
    </citation>
    <scope>NUCLEOTIDE SEQUENCE</scope>
    <source>
        <strain evidence="1">14</strain>
    </source>
</reference>
<name>A0A9W6D1F7_9MICO</name>
<evidence type="ECO:0000313" key="2">
    <source>
        <dbReference type="Proteomes" id="UP001144396"/>
    </source>
</evidence>
<evidence type="ECO:0000313" key="1">
    <source>
        <dbReference type="EMBL" id="GLI29047.1"/>
    </source>
</evidence>
<keyword evidence="2" id="KW-1185">Reference proteome</keyword>
<gene>
    <name evidence="1" type="ORF">ARHIZOSPH14_32890</name>
</gene>
<proteinExistence type="predicted"/>